<evidence type="ECO:0000313" key="3">
    <source>
        <dbReference type="Proteomes" id="UP000054018"/>
    </source>
</evidence>
<dbReference type="HOGENOM" id="CLU_3033281_0_0_1"/>
<feature type="region of interest" description="Disordered" evidence="1">
    <location>
        <begin position="1"/>
        <end position="43"/>
    </location>
</feature>
<dbReference type="EMBL" id="KN833705">
    <property type="protein sequence ID" value="KIK25856.1"/>
    <property type="molecule type" value="Genomic_DNA"/>
</dbReference>
<sequence>MKVDRQTSQQTGKGKGGPYMNQFVHSHSKSSHTSCTSSSEIRERHTRVMITLLTH</sequence>
<organism evidence="2 3">
    <name type="scientific">Pisolithus microcarpus 441</name>
    <dbReference type="NCBI Taxonomy" id="765257"/>
    <lineage>
        <taxon>Eukaryota</taxon>
        <taxon>Fungi</taxon>
        <taxon>Dikarya</taxon>
        <taxon>Basidiomycota</taxon>
        <taxon>Agaricomycotina</taxon>
        <taxon>Agaricomycetes</taxon>
        <taxon>Agaricomycetidae</taxon>
        <taxon>Boletales</taxon>
        <taxon>Sclerodermatineae</taxon>
        <taxon>Pisolithaceae</taxon>
        <taxon>Pisolithus</taxon>
    </lineage>
</organism>
<evidence type="ECO:0000313" key="2">
    <source>
        <dbReference type="EMBL" id="KIK25856.1"/>
    </source>
</evidence>
<proteinExistence type="predicted"/>
<reference evidence="3" key="2">
    <citation type="submission" date="2015-01" db="EMBL/GenBank/DDBJ databases">
        <title>Evolutionary Origins and Diversification of the Mycorrhizal Mutualists.</title>
        <authorList>
            <consortium name="DOE Joint Genome Institute"/>
            <consortium name="Mycorrhizal Genomics Consortium"/>
            <person name="Kohler A."/>
            <person name="Kuo A."/>
            <person name="Nagy L.G."/>
            <person name="Floudas D."/>
            <person name="Copeland A."/>
            <person name="Barry K.W."/>
            <person name="Cichocki N."/>
            <person name="Veneault-Fourrey C."/>
            <person name="LaButti K."/>
            <person name="Lindquist E.A."/>
            <person name="Lipzen A."/>
            <person name="Lundell T."/>
            <person name="Morin E."/>
            <person name="Murat C."/>
            <person name="Riley R."/>
            <person name="Ohm R."/>
            <person name="Sun H."/>
            <person name="Tunlid A."/>
            <person name="Henrissat B."/>
            <person name="Grigoriev I.V."/>
            <person name="Hibbett D.S."/>
            <person name="Martin F."/>
        </authorList>
    </citation>
    <scope>NUCLEOTIDE SEQUENCE [LARGE SCALE GENOMIC DNA]</scope>
    <source>
        <strain evidence="3">441</strain>
    </source>
</reference>
<keyword evidence="3" id="KW-1185">Reference proteome</keyword>
<evidence type="ECO:0000256" key="1">
    <source>
        <dbReference type="SAM" id="MobiDB-lite"/>
    </source>
</evidence>
<feature type="compositionally biased region" description="Polar residues" evidence="1">
    <location>
        <begin position="1"/>
        <end position="11"/>
    </location>
</feature>
<accession>A0A0C9Z960</accession>
<dbReference type="AlphaFoldDB" id="A0A0C9Z960"/>
<protein>
    <submittedName>
        <fullName evidence="2">Uncharacterized protein</fullName>
    </submittedName>
</protein>
<reference evidence="2 3" key="1">
    <citation type="submission" date="2014-04" db="EMBL/GenBank/DDBJ databases">
        <authorList>
            <consortium name="DOE Joint Genome Institute"/>
            <person name="Kuo A."/>
            <person name="Kohler A."/>
            <person name="Costa M.D."/>
            <person name="Nagy L.G."/>
            <person name="Floudas D."/>
            <person name="Copeland A."/>
            <person name="Barry K.W."/>
            <person name="Cichocki N."/>
            <person name="Veneault-Fourrey C."/>
            <person name="LaButti K."/>
            <person name="Lindquist E.A."/>
            <person name="Lipzen A."/>
            <person name="Lundell T."/>
            <person name="Morin E."/>
            <person name="Murat C."/>
            <person name="Sun H."/>
            <person name="Tunlid A."/>
            <person name="Henrissat B."/>
            <person name="Grigoriev I.V."/>
            <person name="Hibbett D.S."/>
            <person name="Martin F."/>
            <person name="Nordberg H.P."/>
            <person name="Cantor M.N."/>
            <person name="Hua S.X."/>
        </authorList>
    </citation>
    <scope>NUCLEOTIDE SEQUENCE [LARGE SCALE GENOMIC DNA]</scope>
    <source>
        <strain evidence="2 3">441</strain>
    </source>
</reference>
<dbReference type="Proteomes" id="UP000054018">
    <property type="component" value="Unassembled WGS sequence"/>
</dbReference>
<name>A0A0C9Z960_9AGAM</name>
<gene>
    <name evidence="2" type="ORF">PISMIDRAFT_676789</name>
</gene>